<dbReference type="CDD" id="cd04776">
    <property type="entry name" value="HTH_GnyR"/>
    <property type="match status" value="1"/>
</dbReference>
<organism evidence="3 4">
    <name type="scientific">Acetobacter musti</name>
    <dbReference type="NCBI Taxonomy" id="864732"/>
    <lineage>
        <taxon>Bacteria</taxon>
        <taxon>Pseudomonadati</taxon>
        <taxon>Pseudomonadota</taxon>
        <taxon>Alphaproteobacteria</taxon>
        <taxon>Acetobacterales</taxon>
        <taxon>Acetobacteraceae</taxon>
        <taxon>Acetobacter</taxon>
    </lineage>
</organism>
<evidence type="ECO:0000313" key="4">
    <source>
        <dbReference type="Proteomes" id="UP000635278"/>
    </source>
</evidence>
<dbReference type="InterPro" id="IPR047057">
    <property type="entry name" value="MerR_fam"/>
</dbReference>
<sequence length="134" mass="15183">MPSTGNTPDTRLFSVTELSRELGITPRSLRFYEDKGLISPARSGTSRVYSARDRARVRLIIRGKQLGFPLRDIKAYLDLYDADPKHHAQKMLLLKNVQKRMRELNAMNAAIAATLSDLEHIQQTLLESFDQNAA</sequence>
<evidence type="ECO:0000259" key="2">
    <source>
        <dbReference type="PROSITE" id="PS50937"/>
    </source>
</evidence>
<dbReference type="PROSITE" id="PS50937">
    <property type="entry name" value="HTH_MERR_2"/>
    <property type="match status" value="1"/>
</dbReference>
<dbReference type="InterPro" id="IPR009061">
    <property type="entry name" value="DNA-bd_dom_put_sf"/>
</dbReference>
<keyword evidence="1" id="KW-0238">DNA-binding</keyword>
<dbReference type="SMART" id="SM00422">
    <property type="entry name" value="HTH_MERR"/>
    <property type="match status" value="1"/>
</dbReference>
<dbReference type="SUPFAM" id="SSF46955">
    <property type="entry name" value="Putative DNA-binding domain"/>
    <property type="match status" value="1"/>
</dbReference>
<dbReference type="Gene3D" id="1.10.1660.10">
    <property type="match status" value="1"/>
</dbReference>
<name>A0ABX0JN80_9PROT</name>
<proteinExistence type="predicted"/>
<dbReference type="InterPro" id="IPR000551">
    <property type="entry name" value="MerR-type_HTH_dom"/>
</dbReference>
<evidence type="ECO:0000256" key="1">
    <source>
        <dbReference type="ARBA" id="ARBA00023125"/>
    </source>
</evidence>
<dbReference type="RefSeq" id="WP_173583252.1">
    <property type="nucleotide sequence ID" value="NZ_WOTB01000010.1"/>
</dbReference>
<dbReference type="Pfam" id="PF13411">
    <property type="entry name" value="MerR_1"/>
    <property type="match status" value="1"/>
</dbReference>
<dbReference type="EMBL" id="WOTB01000010">
    <property type="protein sequence ID" value="NHN84863.1"/>
    <property type="molecule type" value="Genomic_DNA"/>
</dbReference>
<evidence type="ECO:0000313" key="3">
    <source>
        <dbReference type="EMBL" id="NHN84863.1"/>
    </source>
</evidence>
<reference evidence="3 4" key="1">
    <citation type="journal article" date="2020" name="Int. J. Syst. Evol. Microbiol.">
        <title>Novel acetic acid bacteria from cider fermentations: Acetobacter conturbans sp. nov. and Acetobacter fallax sp. nov.</title>
        <authorList>
            <person name="Sombolestani A.S."/>
            <person name="Cleenwerck I."/>
            <person name="Cnockaert M."/>
            <person name="Borremans W."/>
            <person name="Wieme A.D."/>
            <person name="De Vuyst L."/>
            <person name="Vandamme P."/>
        </authorList>
    </citation>
    <scope>NUCLEOTIDE SEQUENCE [LARGE SCALE GENOMIC DNA]</scope>
    <source>
        <strain evidence="3 4">LMG 30640</strain>
    </source>
</reference>
<gene>
    <name evidence="3" type="ORF">GOB93_09445</name>
</gene>
<feature type="domain" description="HTH merR-type" evidence="2">
    <location>
        <begin position="12"/>
        <end position="79"/>
    </location>
</feature>
<comment type="caution">
    <text evidence="3">The sequence shown here is derived from an EMBL/GenBank/DDBJ whole genome shotgun (WGS) entry which is preliminary data.</text>
</comment>
<dbReference type="Proteomes" id="UP000635278">
    <property type="component" value="Unassembled WGS sequence"/>
</dbReference>
<dbReference type="PANTHER" id="PTHR30204:SF58">
    <property type="entry name" value="HTH-TYPE TRANSCRIPTIONAL REGULATOR YFMP"/>
    <property type="match status" value="1"/>
</dbReference>
<keyword evidence="4" id="KW-1185">Reference proteome</keyword>
<accession>A0ABX0JN80</accession>
<protein>
    <submittedName>
        <fullName evidence="3">MerR family transcriptional regulator</fullName>
    </submittedName>
</protein>
<dbReference type="PANTHER" id="PTHR30204">
    <property type="entry name" value="REDOX-CYCLING DRUG-SENSING TRANSCRIPTIONAL ACTIVATOR SOXR"/>
    <property type="match status" value="1"/>
</dbReference>